<dbReference type="EMBL" id="JAGUCO010000025">
    <property type="protein sequence ID" value="MBS2100571.1"/>
    <property type="molecule type" value="Genomic_DNA"/>
</dbReference>
<dbReference type="GO" id="GO:0003677">
    <property type="term" value="F:DNA binding"/>
    <property type="evidence" value="ECO:0007669"/>
    <property type="project" value="UniProtKB-KW"/>
</dbReference>
<proteinExistence type="predicted"/>
<dbReference type="InterPro" id="IPR046947">
    <property type="entry name" value="LytR-like"/>
</dbReference>
<evidence type="ECO:0000313" key="3">
    <source>
        <dbReference type="Proteomes" id="UP000708576"/>
    </source>
</evidence>
<dbReference type="PROSITE" id="PS50930">
    <property type="entry name" value="HTH_LYTTR"/>
    <property type="match status" value="1"/>
</dbReference>
<dbReference type="SMART" id="SM00850">
    <property type="entry name" value="LytTR"/>
    <property type="match status" value="1"/>
</dbReference>
<comment type="caution">
    <text evidence="2">The sequence shown here is derived from an EMBL/GenBank/DDBJ whole genome shotgun (WGS) entry which is preliminary data.</text>
</comment>
<keyword evidence="3" id="KW-1185">Reference proteome</keyword>
<feature type="domain" description="HTH LytTR-type" evidence="1">
    <location>
        <begin position="6"/>
        <end position="106"/>
    </location>
</feature>
<dbReference type="Pfam" id="PF04397">
    <property type="entry name" value="LytTR"/>
    <property type="match status" value="1"/>
</dbReference>
<dbReference type="Gene3D" id="2.40.50.1020">
    <property type="entry name" value="LytTr DNA-binding domain"/>
    <property type="match status" value="1"/>
</dbReference>
<sequence length="111" mass="12817">MATEYIVLECDQKILKLAVDDIYYIHHQQGLTTFVLSQSDKICHKSLSELENLLPSTFIRINRNCIVNHLAITEINKKERKILLVNNERLTVSHRNIKSITEAIRTMAINA</sequence>
<accession>A0ABS5K218</accession>
<gene>
    <name evidence="2" type="ORF">KEM10_19960</name>
</gene>
<evidence type="ECO:0000259" key="1">
    <source>
        <dbReference type="PROSITE" id="PS50930"/>
    </source>
</evidence>
<dbReference type="RefSeq" id="WP_212218680.1">
    <property type="nucleotide sequence ID" value="NZ_JAGUCO010000025.1"/>
</dbReference>
<dbReference type="InterPro" id="IPR007492">
    <property type="entry name" value="LytTR_DNA-bd_dom"/>
</dbReference>
<dbReference type="Proteomes" id="UP000708576">
    <property type="component" value="Unassembled WGS sequence"/>
</dbReference>
<dbReference type="PANTHER" id="PTHR37299">
    <property type="entry name" value="TRANSCRIPTIONAL REGULATOR-RELATED"/>
    <property type="match status" value="1"/>
</dbReference>
<name>A0ABS5K218_9BACT</name>
<reference evidence="2 3" key="1">
    <citation type="journal article" date="2015" name="Int. J. Syst. Evol. Microbiol.">
        <title>Carboxylicivirga linearis sp. nov., isolated from a sea cucumber culture pond.</title>
        <authorList>
            <person name="Wang F.Q."/>
            <person name="Zhou Y.X."/>
            <person name="Lin X.Z."/>
            <person name="Chen G.J."/>
            <person name="Du Z.J."/>
        </authorList>
    </citation>
    <scope>NUCLEOTIDE SEQUENCE [LARGE SCALE GENOMIC DNA]</scope>
    <source>
        <strain evidence="2 3">FB218</strain>
    </source>
</reference>
<keyword evidence="2" id="KW-0238">DNA-binding</keyword>
<dbReference type="PANTHER" id="PTHR37299:SF1">
    <property type="entry name" value="STAGE 0 SPORULATION PROTEIN A HOMOLOG"/>
    <property type="match status" value="1"/>
</dbReference>
<protein>
    <submittedName>
        <fullName evidence="2">LytTR family transcriptional regulator DNA-binding domain-containing protein</fullName>
    </submittedName>
</protein>
<evidence type="ECO:0000313" key="2">
    <source>
        <dbReference type="EMBL" id="MBS2100571.1"/>
    </source>
</evidence>
<organism evidence="2 3">
    <name type="scientific">Carboxylicivirga linearis</name>
    <dbReference type="NCBI Taxonomy" id="1628157"/>
    <lineage>
        <taxon>Bacteria</taxon>
        <taxon>Pseudomonadati</taxon>
        <taxon>Bacteroidota</taxon>
        <taxon>Bacteroidia</taxon>
        <taxon>Marinilabiliales</taxon>
        <taxon>Marinilabiliaceae</taxon>
        <taxon>Carboxylicivirga</taxon>
    </lineage>
</organism>